<keyword evidence="4" id="KW-1185">Reference proteome</keyword>
<accession>U5D307</accession>
<feature type="region of interest" description="Disordered" evidence="1">
    <location>
        <begin position="446"/>
        <end position="466"/>
    </location>
</feature>
<feature type="domain" description="DUF7028" evidence="2">
    <location>
        <begin position="320"/>
        <end position="402"/>
    </location>
</feature>
<name>U5D307_AMBTC</name>
<reference evidence="4" key="1">
    <citation type="journal article" date="2013" name="Science">
        <title>The Amborella genome and the evolution of flowering plants.</title>
        <authorList>
            <consortium name="Amborella Genome Project"/>
        </authorList>
    </citation>
    <scope>NUCLEOTIDE SEQUENCE [LARGE SCALE GENOMIC DNA]</scope>
</reference>
<dbReference type="HOGENOM" id="CLU_458114_0_0_1"/>
<sequence>MMGILEREREQSETPWTPKVSYKVVHDEVELEVEYCPEAITEYLNLKSQRGNKRGLLQEMMRKAKIPLMASGWKLERSCIDQAEEEEEEDRVNDEDIRPSISKKPRLIEKVKDLKPVYFPVALRDYLLLFKSDISEGQKIKIGSTIDEPCPPSLNSLPNFSFNSETIERGTPKLPISTSNAPNEELTSGSSTLDVVSDVEMGDFSLFENPMVEEEEEEDWVTDEDIRPSISKKPSLIKTVKDLKPVYSPIALRYYLLLFKSDIHEGQKIKIERGTPKLPISTSNAPNEELTYGSSTLDVTDEDLRSSISKKPGLIKKVKDLKPVYSPIALRYYLLLFKSDIHEGQKIKIGKWMAPKITEHLLAVGWSLSYTWKKSRHDRRYNSPKGKHHALLHTACLSLDSEEEEEQCSTSICIDQTGSTIDEPCPPSLNSPPNFSFNSETIKRGTPKLPISTSSAPNEELTSGSSTMDVVSDVEMGDFSLSKAPVLEEEEDWVTSILKKSGLIEKVKDLKPVYSSVALKDYLLLFKSDISEGQKIKIDKWIAPKVMEHLLAVGWSLSYTWKKLRYDRRYNSPKGKRYASLHTACLSLDREIMGLV</sequence>
<proteinExistence type="predicted"/>
<protein>
    <recommendedName>
        <fullName evidence="2">DUF7028 domain-containing protein</fullName>
    </recommendedName>
</protein>
<dbReference type="Pfam" id="PF22970">
    <property type="entry name" value="DUF7028"/>
    <property type="match status" value="3"/>
</dbReference>
<dbReference type="Proteomes" id="UP000017836">
    <property type="component" value="Unassembled WGS sequence"/>
</dbReference>
<dbReference type="Gramene" id="ERN16605">
    <property type="protein sequence ID" value="ERN16605"/>
    <property type="gene ID" value="AMTR_s00051p00018730"/>
</dbReference>
<dbReference type="AlphaFoldDB" id="U5D307"/>
<evidence type="ECO:0000313" key="3">
    <source>
        <dbReference type="EMBL" id="ERN16605.1"/>
    </source>
</evidence>
<dbReference type="PANTHER" id="PTHR46309">
    <property type="entry name" value="PHD FINGER PROTEIN 12"/>
    <property type="match status" value="1"/>
</dbReference>
<dbReference type="InterPro" id="IPR042163">
    <property type="entry name" value="PHF12"/>
</dbReference>
<dbReference type="PANTHER" id="PTHR46309:SF12">
    <property type="entry name" value="GB|AAC80581.1"/>
    <property type="match status" value="1"/>
</dbReference>
<evidence type="ECO:0000256" key="1">
    <source>
        <dbReference type="SAM" id="MobiDB-lite"/>
    </source>
</evidence>
<feature type="domain" description="DUF7028" evidence="2">
    <location>
        <begin position="509"/>
        <end position="590"/>
    </location>
</feature>
<evidence type="ECO:0000313" key="4">
    <source>
        <dbReference type="Proteomes" id="UP000017836"/>
    </source>
</evidence>
<dbReference type="GO" id="GO:0003714">
    <property type="term" value="F:transcription corepressor activity"/>
    <property type="evidence" value="ECO:0007669"/>
    <property type="project" value="InterPro"/>
</dbReference>
<feature type="domain" description="DUF7028" evidence="2">
    <location>
        <begin position="29"/>
        <end position="77"/>
    </location>
</feature>
<evidence type="ECO:0000259" key="2">
    <source>
        <dbReference type="Pfam" id="PF22970"/>
    </source>
</evidence>
<dbReference type="EMBL" id="KI392418">
    <property type="protein sequence ID" value="ERN16605.1"/>
    <property type="molecule type" value="Genomic_DNA"/>
</dbReference>
<dbReference type="InterPro" id="IPR054292">
    <property type="entry name" value="DUF7028"/>
</dbReference>
<organism evidence="3 4">
    <name type="scientific">Amborella trichopoda</name>
    <dbReference type="NCBI Taxonomy" id="13333"/>
    <lineage>
        <taxon>Eukaryota</taxon>
        <taxon>Viridiplantae</taxon>
        <taxon>Streptophyta</taxon>
        <taxon>Embryophyta</taxon>
        <taxon>Tracheophyta</taxon>
        <taxon>Spermatophyta</taxon>
        <taxon>Magnoliopsida</taxon>
        <taxon>Amborellales</taxon>
        <taxon>Amborellaceae</taxon>
        <taxon>Amborella</taxon>
    </lineage>
</organism>
<feature type="compositionally biased region" description="Polar residues" evidence="1">
    <location>
        <begin position="451"/>
        <end position="466"/>
    </location>
</feature>
<gene>
    <name evidence="3" type="ORF">AMTR_s00051p00018730</name>
</gene>